<feature type="signal peptide" evidence="1">
    <location>
        <begin position="1"/>
        <end position="20"/>
    </location>
</feature>
<keyword evidence="1" id="KW-0732">Signal</keyword>
<comment type="caution">
    <text evidence="2">The sequence shown here is derived from an EMBL/GenBank/DDBJ whole genome shotgun (WGS) entry which is preliminary data.</text>
</comment>
<sequence>MKGLAHAVAAFLAFALPAPAAAEEEQAGGWLLRSETSASDGRTLVIATQRAVGAAGSEPTYLTVRCIAGRTEFFAGTAGDWGTPRRPLKVSWRVGRDLEGESSWDVSTNGKAAFLSGDVPAFLRSLPEDAALTIGVVDPSGQRQETAFPLAGLSAVRARTAAACGWTP</sequence>
<dbReference type="EMBL" id="BSFL01000003">
    <property type="protein sequence ID" value="GLK81025.1"/>
    <property type="molecule type" value="Genomic_DNA"/>
</dbReference>
<name>A0A9W6N820_9HYPH</name>
<proteinExistence type="predicted"/>
<gene>
    <name evidence="2" type="ORF">GCM10008174_27660</name>
</gene>
<organism evidence="2 3">
    <name type="scientific">Methylopila turkensis</name>
    <dbReference type="NCBI Taxonomy" id="1437816"/>
    <lineage>
        <taxon>Bacteria</taxon>
        <taxon>Pseudomonadati</taxon>
        <taxon>Pseudomonadota</taxon>
        <taxon>Alphaproteobacteria</taxon>
        <taxon>Hyphomicrobiales</taxon>
        <taxon>Methylopilaceae</taxon>
        <taxon>Methylopila</taxon>
    </lineage>
</organism>
<keyword evidence="3" id="KW-1185">Reference proteome</keyword>
<feature type="chain" id="PRO_5040994936" evidence="1">
    <location>
        <begin position="21"/>
        <end position="168"/>
    </location>
</feature>
<reference evidence="2" key="1">
    <citation type="journal article" date="2014" name="Int. J. Syst. Evol. Microbiol.">
        <title>Complete genome sequence of Corynebacterium casei LMG S-19264T (=DSM 44701T), isolated from a smear-ripened cheese.</title>
        <authorList>
            <consortium name="US DOE Joint Genome Institute (JGI-PGF)"/>
            <person name="Walter F."/>
            <person name="Albersmeier A."/>
            <person name="Kalinowski J."/>
            <person name="Ruckert C."/>
        </authorList>
    </citation>
    <scope>NUCLEOTIDE SEQUENCE</scope>
    <source>
        <strain evidence="2">VKM B-2748</strain>
    </source>
</reference>
<reference evidence="2" key="2">
    <citation type="submission" date="2023-01" db="EMBL/GenBank/DDBJ databases">
        <authorList>
            <person name="Sun Q."/>
            <person name="Evtushenko L."/>
        </authorList>
    </citation>
    <scope>NUCLEOTIDE SEQUENCE</scope>
    <source>
        <strain evidence="2">VKM B-2748</strain>
    </source>
</reference>
<accession>A0A9W6N820</accession>
<dbReference type="RefSeq" id="WP_271201498.1">
    <property type="nucleotide sequence ID" value="NZ_BSFL01000003.1"/>
</dbReference>
<evidence type="ECO:0000313" key="2">
    <source>
        <dbReference type="EMBL" id="GLK81025.1"/>
    </source>
</evidence>
<protein>
    <submittedName>
        <fullName evidence="2">Uncharacterized protein</fullName>
    </submittedName>
</protein>
<dbReference type="Proteomes" id="UP001143309">
    <property type="component" value="Unassembled WGS sequence"/>
</dbReference>
<evidence type="ECO:0000313" key="3">
    <source>
        <dbReference type="Proteomes" id="UP001143309"/>
    </source>
</evidence>
<evidence type="ECO:0000256" key="1">
    <source>
        <dbReference type="SAM" id="SignalP"/>
    </source>
</evidence>
<dbReference type="AlphaFoldDB" id="A0A9W6N820"/>